<evidence type="ECO:0000256" key="6">
    <source>
        <dbReference type="ARBA" id="ARBA00022679"/>
    </source>
</evidence>
<dbReference type="AlphaFoldDB" id="A0A9Q0L2T2"/>
<dbReference type="PROSITE" id="PS00108">
    <property type="entry name" value="PROTEIN_KINASE_ST"/>
    <property type="match status" value="1"/>
</dbReference>
<keyword evidence="14 20" id="KW-0472">Membrane</keyword>
<comment type="subcellular location">
    <subcellularLocation>
        <location evidence="1">Membrane</location>
        <topology evidence="1">Single-pass type I membrane protein</topology>
    </subcellularLocation>
</comment>
<evidence type="ECO:0000256" key="16">
    <source>
        <dbReference type="ARBA" id="ARBA00023180"/>
    </source>
</evidence>
<keyword evidence="12 19" id="KW-0067">ATP-binding</keyword>
<evidence type="ECO:0000256" key="14">
    <source>
        <dbReference type="ARBA" id="ARBA00023136"/>
    </source>
</evidence>
<dbReference type="InterPro" id="IPR000719">
    <property type="entry name" value="Prot_kinase_dom"/>
</dbReference>
<dbReference type="FunFam" id="2.60.120.430:FF:000004">
    <property type="entry name" value="Putative leucine-rich repeat receptor-like serine/threonine-protein kinase"/>
    <property type="match status" value="1"/>
</dbReference>
<evidence type="ECO:0000256" key="10">
    <source>
        <dbReference type="ARBA" id="ARBA00022741"/>
    </source>
</evidence>
<keyword evidence="4" id="KW-0597">Phosphoprotein</keyword>
<dbReference type="FunFam" id="3.80.10.10:FF:000452">
    <property type="entry name" value="Probable LRR receptor-like serine/threonine-protein kinase RFK1"/>
    <property type="match status" value="1"/>
</dbReference>
<sequence length="1048" mass="116045">MFTRALLLVSVLVFCCFGTFLCVVTRLPQEEVDALQQIAKTMRKNGWNFSVDPCSGESSWVTPYSLIGYENNVTCDCHFKNNTVCHVVSMFLRAQSLQGILPPELVRLQYLQEIDLTNNKLSGTIPTQWASMELQYISLTGNQLSGEIPKELGNLISLKYLSLESNKFNGTLPPELGNLVNLGTLSLSSNNFTGVLPVTLAKLTNLTDFEISDNSFRGPIPDFIKNWTQMNRLVIQASGLEGPIPSSISLLVRLIDLRISDINGAELNFPMLKNMESMQRLILRNCNISGVIPSYIWEMMNLKTFDVSFNKLVGGIPELNGGSVRNLKFIYLSGNLLTGPIPDWILKKDGTLNTRSFVDLSYNEITWEGPDQPTCNGNVNLFQSSSIKSSLNGLNPCMGYSKCSQYWHSLYINCGGGEVTIGKIKYEADEDAGAAARSFAVGDRWGFSSTGDFMDNNADIDSYIATNVSVLSMNNSELFTTARLSPLSLTYYALCLENGNYTVNLHFAEIVFTDNKKDEQISSLGRRLFDVYIQGKLVWKDFNIKEEAGGDNKEVIKPTIVFVQNNTLEIRFYWAGKGTTSIPTRGFYGPLVSAISVVPNFESPSVGGKKRTMSVLISTFSLVCLIFLILGLLWWKGCLGSKSRKPKDLRGADLLTGSFTLRQIKAATNNFDPANKIGEGGFGSVYKGLLSDGTLIAVKQLSSKSRQGNREFVNEIGMISGLQHPSLVRLYGCCIEGNQLLLVYEYMENNCLARALFGQENVKLKLDWPTRLNICVGIAKGLVFLHEESRLKIVHRDIKATNVLLDKDLNPKISDFGLARLYEEENSHVSTRIAGTIGYMAPEYAQWGRLSYKADVYSFGVVALEVVSGKNNGYFMPKNDCMCLVDWAVALQQKGSLMDMVDPNLGFEFNDEEAERMIKVGILCTNASPTLRPTMSAVVSMLEGQRVVQDISDDSDPSISMLRSTSITDQCQNVQSGTQYENSSSDGIWICSSSTHSHDQYPSSYDSQNSIYSGNASLLTMSEQINLSQPNSTQLSLVGSKWSRKSEP</sequence>
<organism evidence="23 24">
    <name type="scientific">Protea cynaroides</name>
    <dbReference type="NCBI Taxonomy" id="273540"/>
    <lineage>
        <taxon>Eukaryota</taxon>
        <taxon>Viridiplantae</taxon>
        <taxon>Streptophyta</taxon>
        <taxon>Embryophyta</taxon>
        <taxon>Tracheophyta</taxon>
        <taxon>Spermatophyta</taxon>
        <taxon>Magnoliopsida</taxon>
        <taxon>Proteales</taxon>
        <taxon>Proteaceae</taxon>
        <taxon>Protea</taxon>
    </lineage>
</organism>
<evidence type="ECO:0000256" key="20">
    <source>
        <dbReference type="SAM" id="Phobius"/>
    </source>
</evidence>
<dbReference type="FunFam" id="1.10.510.10:FF:000044">
    <property type="entry name" value="Putative LRR receptor-like serine/threonine-protein kinase"/>
    <property type="match status" value="1"/>
</dbReference>
<protein>
    <recommendedName>
        <fullName evidence="2">non-specific serine/threonine protein kinase</fullName>
        <ecNumber evidence="2">2.7.11.1</ecNumber>
    </recommendedName>
</protein>
<evidence type="ECO:0000256" key="11">
    <source>
        <dbReference type="ARBA" id="ARBA00022777"/>
    </source>
</evidence>
<keyword evidence="8 21" id="KW-0732">Signal</keyword>
<keyword evidence="16" id="KW-0325">Glycoprotein</keyword>
<dbReference type="GO" id="GO:0005524">
    <property type="term" value="F:ATP binding"/>
    <property type="evidence" value="ECO:0007669"/>
    <property type="project" value="UniProtKB-UniRule"/>
</dbReference>
<dbReference type="Gene3D" id="3.30.200.20">
    <property type="entry name" value="Phosphorylase Kinase, domain 1"/>
    <property type="match status" value="1"/>
</dbReference>
<evidence type="ECO:0000256" key="12">
    <source>
        <dbReference type="ARBA" id="ARBA00022840"/>
    </source>
</evidence>
<dbReference type="PROSITE" id="PS00107">
    <property type="entry name" value="PROTEIN_KINASE_ATP"/>
    <property type="match status" value="1"/>
</dbReference>
<evidence type="ECO:0000256" key="15">
    <source>
        <dbReference type="ARBA" id="ARBA00023170"/>
    </source>
</evidence>
<feature type="binding site" evidence="19">
    <location>
        <position position="699"/>
    </location>
    <ligand>
        <name>ATP</name>
        <dbReference type="ChEBI" id="CHEBI:30616"/>
    </ligand>
</feature>
<dbReference type="InterPro" id="IPR032675">
    <property type="entry name" value="LRR_dom_sf"/>
</dbReference>
<dbReference type="SUPFAM" id="SSF56112">
    <property type="entry name" value="Protein kinase-like (PK-like)"/>
    <property type="match status" value="1"/>
</dbReference>
<evidence type="ECO:0000256" key="4">
    <source>
        <dbReference type="ARBA" id="ARBA00022553"/>
    </source>
</evidence>
<keyword evidence="6" id="KW-0808">Transferase</keyword>
<keyword evidence="7 20" id="KW-0812">Transmembrane</keyword>
<feature type="domain" description="Protein kinase" evidence="22">
    <location>
        <begin position="671"/>
        <end position="948"/>
    </location>
</feature>
<evidence type="ECO:0000256" key="9">
    <source>
        <dbReference type="ARBA" id="ARBA00022737"/>
    </source>
</evidence>
<dbReference type="Pfam" id="PF11721">
    <property type="entry name" value="Malectin"/>
    <property type="match status" value="1"/>
</dbReference>
<evidence type="ECO:0000256" key="17">
    <source>
        <dbReference type="ARBA" id="ARBA00047899"/>
    </source>
</evidence>
<evidence type="ECO:0000313" key="24">
    <source>
        <dbReference type="Proteomes" id="UP001141806"/>
    </source>
</evidence>
<accession>A0A9Q0L2T2</accession>
<dbReference type="InterPro" id="IPR051824">
    <property type="entry name" value="LRR_Rcpt-Like_S/T_Kinase"/>
</dbReference>
<dbReference type="FunFam" id="3.80.10.10:FF:000433">
    <property type="entry name" value="Putative LRR receptor-like serine/threonine-protein kinase isoform A"/>
    <property type="match status" value="1"/>
</dbReference>
<reference evidence="23" key="1">
    <citation type="journal article" date="2023" name="Plant J.">
        <title>The genome of the king protea, Protea cynaroides.</title>
        <authorList>
            <person name="Chang J."/>
            <person name="Duong T.A."/>
            <person name="Schoeman C."/>
            <person name="Ma X."/>
            <person name="Roodt D."/>
            <person name="Barker N."/>
            <person name="Li Z."/>
            <person name="Van de Peer Y."/>
            <person name="Mizrachi E."/>
        </authorList>
    </citation>
    <scope>NUCLEOTIDE SEQUENCE</scope>
    <source>
        <tissue evidence="23">Young leaves</tissue>
    </source>
</reference>
<dbReference type="InterPro" id="IPR008271">
    <property type="entry name" value="Ser/Thr_kinase_AS"/>
</dbReference>
<dbReference type="FunFam" id="3.30.200.20:FF:000217">
    <property type="entry name" value="probable LRR receptor-like serine/threonine-protein kinase At1g53430"/>
    <property type="match status" value="1"/>
</dbReference>
<evidence type="ECO:0000313" key="23">
    <source>
        <dbReference type="EMBL" id="KAJ4981443.1"/>
    </source>
</evidence>
<feature type="signal peptide" evidence="21">
    <location>
        <begin position="1"/>
        <end position="18"/>
    </location>
</feature>
<evidence type="ECO:0000256" key="7">
    <source>
        <dbReference type="ARBA" id="ARBA00022692"/>
    </source>
</evidence>
<evidence type="ECO:0000256" key="21">
    <source>
        <dbReference type="SAM" id="SignalP"/>
    </source>
</evidence>
<dbReference type="InterPro" id="IPR021720">
    <property type="entry name" value="Malectin_dom"/>
</dbReference>
<feature type="chain" id="PRO_5040384022" description="non-specific serine/threonine protein kinase" evidence="21">
    <location>
        <begin position="19"/>
        <end position="1048"/>
    </location>
</feature>
<dbReference type="InterPro" id="IPR011009">
    <property type="entry name" value="Kinase-like_dom_sf"/>
</dbReference>
<dbReference type="Pfam" id="PF00560">
    <property type="entry name" value="LRR_1"/>
    <property type="match status" value="6"/>
</dbReference>
<dbReference type="Gene3D" id="2.60.120.430">
    <property type="entry name" value="Galactose-binding lectin"/>
    <property type="match status" value="1"/>
</dbReference>
<dbReference type="SMART" id="SM00220">
    <property type="entry name" value="S_TKc"/>
    <property type="match status" value="1"/>
</dbReference>
<evidence type="ECO:0000256" key="13">
    <source>
        <dbReference type="ARBA" id="ARBA00022989"/>
    </source>
</evidence>
<keyword evidence="24" id="KW-1185">Reference proteome</keyword>
<evidence type="ECO:0000256" key="5">
    <source>
        <dbReference type="ARBA" id="ARBA00022614"/>
    </source>
</evidence>
<dbReference type="InterPro" id="IPR001611">
    <property type="entry name" value="Leu-rich_rpt"/>
</dbReference>
<dbReference type="GO" id="GO:0004674">
    <property type="term" value="F:protein serine/threonine kinase activity"/>
    <property type="evidence" value="ECO:0007669"/>
    <property type="project" value="UniProtKB-KW"/>
</dbReference>
<keyword evidence="10 19" id="KW-0547">Nucleotide-binding</keyword>
<keyword evidence="15" id="KW-0675">Receptor</keyword>
<dbReference type="InterPro" id="IPR001245">
    <property type="entry name" value="Ser-Thr/Tyr_kinase_cat_dom"/>
</dbReference>
<keyword evidence="3" id="KW-0723">Serine/threonine-protein kinase</keyword>
<dbReference type="PANTHER" id="PTHR48006">
    <property type="entry name" value="LEUCINE-RICH REPEAT-CONTAINING PROTEIN DDB_G0281931-RELATED"/>
    <property type="match status" value="1"/>
</dbReference>
<dbReference type="CDD" id="cd14066">
    <property type="entry name" value="STKc_IRAK"/>
    <property type="match status" value="1"/>
</dbReference>
<dbReference type="Gene3D" id="3.80.10.10">
    <property type="entry name" value="Ribonuclease Inhibitor"/>
    <property type="match status" value="3"/>
</dbReference>
<keyword evidence="11" id="KW-0418">Kinase</keyword>
<feature type="transmembrane region" description="Helical" evidence="20">
    <location>
        <begin position="613"/>
        <end position="635"/>
    </location>
</feature>
<evidence type="ECO:0000256" key="1">
    <source>
        <dbReference type="ARBA" id="ARBA00004479"/>
    </source>
</evidence>
<evidence type="ECO:0000256" key="3">
    <source>
        <dbReference type="ARBA" id="ARBA00022527"/>
    </source>
</evidence>
<dbReference type="GO" id="GO:0016020">
    <property type="term" value="C:membrane"/>
    <property type="evidence" value="ECO:0007669"/>
    <property type="project" value="UniProtKB-SubCell"/>
</dbReference>
<comment type="catalytic activity">
    <reaction evidence="18">
        <text>L-seryl-[protein] + ATP = O-phospho-L-seryl-[protein] + ADP + H(+)</text>
        <dbReference type="Rhea" id="RHEA:17989"/>
        <dbReference type="Rhea" id="RHEA-COMP:9863"/>
        <dbReference type="Rhea" id="RHEA-COMP:11604"/>
        <dbReference type="ChEBI" id="CHEBI:15378"/>
        <dbReference type="ChEBI" id="CHEBI:29999"/>
        <dbReference type="ChEBI" id="CHEBI:30616"/>
        <dbReference type="ChEBI" id="CHEBI:83421"/>
        <dbReference type="ChEBI" id="CHEBI:456216"/>
        <dbReference type="EC" id="2.7.11.1"/>
    </reaction>
</comment>
<dbReference type="Pfam" id="PF07714">
    <property type="entry name" value="PK_Tyr_Ser-Thr"/>
    <property type="match status" value="1"/>
</dbReference>
<dbReference type="SUPFAM" id="SSF52058">
    <property type="entry name" value="L domain-like"/>
    <property type="match status" value="1"/>
</dbReference>
<evidence type="ECO:0000256" key="8">
    <source>
        <dbReference type="ARBA" id="ARBA00022729"/>
    </source>
</evidence>
<comment type="catalytic activity">
    <reaction evidence="17">
        <text>L-threonyl-[protein] + ATP = O-phospho-L-threonyl-[protein] + ADP + H(+)</text>
        <dbReference type="Rhea" id="RHEA:46608"/>
        <dbReference type="Rhea" id="RHEA-COMP:11060"/>
        <dbReference type="Rhea" id="RHEA-COMP:11605"/>
        <dbReference type="ChEBI" id="CHEBI:15378"/>
        <dbReference type="ChEBI" id="CHEBI:30013"/>
        <dbReference type="ChEBI" id="CHEBI:30616"/>
        <dbReference type="ChEBI" id="CHEBI:61977"/>
        <dbReference type="ChEBI" id="CHEBI:456216"/>
        <dbReference type="EC" id="2.7.11.1"/>
    </reaction>
</comment>
<evidence type="ECO:0000259" key="22">
    <source>
        <dbReference type="PROSITE" id="PS50011"/>
    </source>
</evidence>
<evidence type="ECO:0000256" key="2">
    <source>
        <dbReference type="ARBA" id="ARBA00012513"/>
    </source>
</evidence>
<dbReference type="Proteomes" id="UP001141806">
    <property type="component" value="Unassembled WGS sequence"/>
</dbReference>
<name>A0A9Q0L2T2_9MAGN</name>
<dbReference type="Gene3D" id="1.10.510.10">
    <property type="entry name" value="Transferase(Phosphotransferase) domain 1"/>
    <property type="match status" value="1"/>
</dbReference>
<evidence type="ECO:0000256" key="18">
    <source>
        <dbReference type="ARBA" id="ARBA00048679"/>
    </source>
</evidence>
<dbReference type="EMBL" id="JAMYWD010000001">
    <property type="protein sequence ID" value="KAJ4981443.1"/>
    <property type="molecule type" value="Genomic_DNA"/>
</dbReference>
<dbReference type="InterPro" id="IPR017441">
    <property type="entry name" value="Protein_kinase_ATP_BS"/>
</dbReference>
<keyword evidence="9" id="KW-0677">Repeat</keyword>
<dbReference type="OrthoDB" id="1867350at2759"/>
<keyword evidence="5" id="KW-0433">Leucine-rich repeat</keyword>
<evidence type="ECO:0000256" key="19">
    <source>
        <dbReference type="PROSITE-ProRule" id="PRU10141"/>
    </source>
</evidence>
<comment type="caution">
    <text evidence="23">The sequence shown here is derived from an EMBL/GenBank/DDBJ whole genome shotgun (WGS) entry which is preliminary data.</text>
</comment>
<gene>
    <name evidence="23" type="ORF">NE237_032280</name>
</gene>
<keyword evidence="13 20" id="KW-1133">Transmembrane helix</keyword>
<dbReference type="EC" id="2.7.11.1" evidence="2"/>
<dbReference type="PANTHER" id="PTHR48006:SF72">
    <property type="entry name" value="LRR RECEPTOR-LIKE SERINE_THREONINE-PROTEIN KINASE RFK1-RELATED"/>
    <property type="match status" value="1"/>
</dbReference>
<proteinExistence type="predicted"/>
<dbReference type="PROSITE" id="PS50011">
    <property type="entry name" value="PROTEIN_KINASE_DOM"/>
    <property type="match status" value="1"/>
</dbReference>